<proteinExistence type="predicted"/>
<organism evidence="2 3">
    <name type="scientific">Rubripirellula lacrimiformis</name>
    <dbReference type="NCBI Taxonomy" id="1930273"/>
    <lineage>
        <taxon>Bacteria</taxon>
        <taxon>Pseudomonadati</taxon>
        <taxon>Planctomycetota</taxon>
        <taxon>Planctomycetia</taxon>
        <taxon>Pirellulales</taxon>
        <taxon>Pirellulaceae</taxon>
        <taxon>Rubripirellula</taxon>
    </lineage>
</organism>
<name>A0A517NA23_9BACT</name>
<gene>
    <name evidence="2" type="ORF">K227x_23710</name>
</gene>
<dbReference type="OrthoDB" id="7860705at2"/>
<evidence type="ECO:0000313" key="3">
    <source>
        <dbReference type="Proteomes" id="UP000318538"/>
    </source>
</evidence>
<reference evidence="2 3" key="1">
    <citation type="submission" date="2019-02" db="EMBL/GenBank/DDBJ databases">
        <title>Deep-cultivation of Planctomycetes and their phenomic and genomic characterization uncovers novel biology.</title>
        <authorList>
            <person name="Wiegand S."/>
            <person name="Jogler M."/>
            <person name="Boedeker C."/>
            <person name="Pinto D."/>
            <person name="Vollmers J."/>
            <person name="Rivas-Marin E."/>
            <person name="Kohn T."/>
            <person name="Peeters S.H."/>
            <person name="Heuer A."/>
            <person name="Rast P."/>
            <person name="Oberbeckmann S."/>
            <person name="Bunk B."/>
            <person name="Jeske O."/>
            <person name="Meyerdierks A."/>
            <person name="Storesund J.E."/>
            <person name="Kallscheuer N."/>
            <person name="Luecker S."/>
            <person name="Lage O.M."/>
            <person name="Pohl T."/>
            <person name="Merkel B.J."/>
            <person name="Hornburger P."/>
            <person name="Mueller R.-W."/>
            <person name="Bruemmer F."/>
            <person name="Labrenz M."/>
            <person name="Spormann A.M."/>
            <person name="Op den Camp H."/>
            <person name="Overmann J."/>
            <person name="Amann R."/>
            <person name="Jetten M.S.M."/>
            <person name="Mascher T."/>
            <person name="Medema M.H."/>
            <person name="Devos D.P."/>
            <person name="Kaster A.-K."/>
            <person name="Ovreas L."/>
            <person name="Rohde M."/>
            <person name="Galperin M.Y."/>
            <person name="Jogler C."/>
        </authorList>
    </citation>
    <scope>NUCLEOTIDE SEQUENCE [LARGE SCALE GENOMIC DNA]</scope>
    <source>
        <strain evidence="2 3">K22_7</strain>
    </source>
</reference>
<dbReference type="Pfam" id="PF07087">
    <property type="entry name" value="DUF1353"/>
    <property type="match status" value="1"/>
</dbReference>
<accession>A0A517NA23</accession>
<feature type="compositionally biased region" description="Polar residues" evidence="1">
    <location>
        <begin position="223"/>
        <end position="242"/>
    </location>
</feature>
<sequence>MPRIIDHCYFAIIVLVGCGPSSSPVTVSFGQFEGEVVAQWDANGRDMTLREPISFIDPTDKRWDAPAGSVVNGASIPAAFWSLIGGPFEGKYRNASVVHDVYCEQMNEPWEDVHQMFYQACRSGGVDEAQAKVMYYAVYHFGPRWEWGVEAEVASGPIREADAERRSRGARRLTRYQPTPPTADEIEQVRDFVLEEDPTPSQMRTLDRDQLHRRPRRGDRSRPNQTPMPQQQMDRSASSDISQRGEAFRSGSRQDFR</sequence>
<dbReference type="PROSITE" id="PS51257">
    <property type="entry name" value="PROKAR_LIPOPROTEIN"/>
    <property type="match status" value="1"/>
</dbReference>
<dbReference type="AlphaFoldDB" id="A0A517NA23"/>
<dbReference type="RefSeq" id="WP_145169537.1">
    <property type="nucleotide sequence ID" value="NZ_CP036525.1"/>
</dbReference>
<evidence type="ECO:0008006" key="4">
    <source>
        <dbReference type="Google" id="ProtNLM"/>
    </source>
</evidence>
<dbReference type="Proteomes" id="UP000318538">
    <property type="component" value="Chromosome"/>
</dbReference>
<evidence type="ECO:0000256" key="1">
    <source>
        <dbReference type="SAM" id="MobiDB-lite"/>
    </source>
</evidence>
<protein>
    <recommendedName>
        <fullName evidence="4">DUF1353 domain-containing protein</fullName>
    </recommendedName>
</protein>
<dbReference type="EMBL" id="CP036525">
    <property type="protein sequence ID" value="QDT03985.1"/>
    <property type="molecule type" value="Genomic_DNA"/>
</dbReference>
<feature type="region of interest" description="Disordered" evidence="1">
    <location>
        <begin position="160"/>
        <end position="257"/>
    </location>
</feature>
<evidence type="ECO:0000313" key="2">
    <source>
        <dbReference type="EMBL" id="QDT03985.1"/>
    </source>
</evidence>
<keyword evidence="3" id="KW-1185">Reference proteome</keyword>
<dbReference type="InterPro" id="IPR010767">
    <property type="entry name" value="Phage_CGC-2007_Cje0229"/>
</dbReference>
<dbReference type="KEGG" id="rlc:K227x_23710"/>
<feature type="compositionally biased region" description="Basic and acidic residues" evidence="1">
    <location>
        <begin position="205"/>
        <end position="222"/>
    </location>
</feature>